<organism evidence="3 4">
    <name type="scientific">Azospirillum doebereinerae</name>
    <dbReference type="NCBI Taxonomy" id="92933"/>
    <lineage>
        <taxon>Bacteria</taxon>
        <taxon>Pseudomonadati</taxon>
        <taxon>Pseudomonadota</taxon>
        <taxon>Alphaproteobacteria</taxon>
        <taxon>Rhodospirillales</taxon>
        <taxon>Azospirillaceae</taxon>
        <taxon>Azospirillum</taxon>
    </lineage>
</organism>
<evidence type="ECO:0000313" key="3">
    <source>
        <dbReference type="EMBL" id="RUQ72953.1"/>
    </source>
</evidence>
<accession>A0A3S0V799</accession>
<dbReference type="EMBL" id="RZIJ01000006">
    <property type="protein sequence ID" value="RUQ72953.1"/>
    <property type="molecule type" value="Genomic_DNA"/>
</dbReference>
<evidence type="ECO:0000313" key="4">
    <source>
        <dbReference type="Proteomes" id="UP000280346"/>
    </source>
</evidence>
<dbReference type="Proteomes" id="UP000280346">
    <property type="component" value="Unassembled WGS sequence"/>
</dbReference>
<evidence type="ECO:0000256" key="2">
    <source>
        <dbReference type="SAM" id="Phobius"/>
    </source>
</evidence>
<comment type="caution">
    <text evidence="3">The sequence shown here is derived from an EMBL/GenBank/DDBJ whole genome shotgun (WGS) entry which is preliminary data.</text>
</comment>
<keyword evidence="2" id="KW-1133">Transmembrane helix</keyword>
<proteinExistence type="predicted"/>
<keyword evidence="2" id="KW-0472">Membrane</keyword>
<feature type="coiled-coil region" evidence="1">
    <location>
        <begin position="42"/>
        <end position="90"/>
    </location>
</feature>
<evidence type="ECO:0000256" key="1">
    <source>
        <dbReference type="SAM" id="Coils"/>
    </source>
</evidence>
<sequence length="241" mass="26310">MTLGRYDYERRYRRRVWAGFGKFGILAALLLGVGLFAYQMGIEQLKGRDVTLREEIATLSRQKAEFELLASQMQTAARTAEARSAELEARLQREVPTGDLARLSQLVAERIKGGLDANRLAFVISQAQTPRNCQPADSKRFTLTTPLLKGGTRGATFGNGAVTVAGEGQPSHNAQGNQESWFDPSQPVTIKITGIGGKTATATGVLPLHQSLVVDNNEYRFTFAAGQRSFVDVTADRCAYP</sequence>
<feature type="transmembrane region" description="Helical" evidence="2">
    <location>
        <begin position="20"/>
        <end position="38"/>
    </location>
</feature>
<dbReference type="RefSeq" id="WP_126997449.1">
    <property type="nucleotide sequence ID" value="NZ_CP173190.1"/>
</dbReference>
<keyword evidence="4" id="KW-1185">Reference proteome</keyword>
<protein>
    <submittedName>
        <fullName evidence="3">Uncharacterized protein</fullName>
    </submittedName>
</protein>
<gene>
    <name evidence="3" type="ORF">EJ913_10385</name>
</gene>
<keyword evidence="1" id="KW-0175">Coiled coil</keyword>
<dbReference type="OrthoDB" id="7339473at2"/>
<reference evidence="3 4" key="1">
    <citation type="submission" date="2018-12" db="EMBL/GenBank/DDBJ databases">
        <authorList>
            <person name="Yang Y."/>
        </authorList>
    </citation>
    <scope>NUCLEOTIDE SEQUENCE [LARGE SCALE GENOMIC DNA]</scope>
    <source>
        <strain evidence="3 4">GSF71</strain>
    </source>
</reference>
<name>A0A3S0V799_9PROT</name>
<dbReference type="AlphaFoldDB" id="A0A3S0V799"/>
<keyword evidence="2" id="KW-0812">Transmembrane</keyword>